<dbReference type="SUPFAM" id="SSF53254">
    <property type="entry name" value="Phosphoglycerate mutase-like"/>
    <property type="match status" value="1"/>
</dbReference>
<feature type="active site" description="Proton donor/acceptor" evidence="1">
    <location>
        <position position="83"/>
    </location>
</feature>
<proteinExistence type="predicted"/>
<dbReference type="PANTHER" id="PTHR48100">
    <property type="entry name" value="BROAD-SPECIFICITY PHOSPHATASE YOR283W-RELATED"/>
    <property type="match status" value="1"/>
</dbReference>
<dbReference type="PANTHER" id="PTHR48100:SF10">
    <property type="entry name" value="2-CARBOXY-D-ARABINITOL-1-PHOSPHATASE-RELATED"/>
    <property type="match status" value="1"/>
</dbReference>
<dbReference type="GO" id="GO:0016791">
    <property type="term" value="F:phosphatase activity"/>
    <property type="evidence" value="ECO:0007669"/>
    <property type="project" value="TreeGrafter"/>
</dbReference>
<reference evidence="3 4" key="1">
    <citation type="journal article" date="2013" name="Genome Announc.">
        <title>Draft Genome Sequence of Indibacter alkaliphilus Strain LW1T, Isolated from Lonar Lake, a Haloalkaline Lake in the Buldana District of Maharashtra, India.</title>
        <authorList>
            <person name="Singh A."/>
            <person name="Kumar Jangir P."/>
            <person name="Sharma R."/>
            <person name="Singh A."/>
            <person name="Kumar Pinnaka A."/>
            <person name="Shivaji S."/>
        </authorList>
    </citation>
    <scope>NUCLEOTIDE SEQUENCE [LARGE SCALE GENOMIC DNA]</scope>
    <source>
        <strain evidence="4">CCUG 57479 / KCTC 22604 / LW1</strain>
    </source>
</reference>
<feature type="binding site" evidence="2">
    <location>
        <position position="61"/>
    </location>
    <ligand>
        <name>substrate</name>
    </ligand>
</feature>
<dbReference type="STRING" id="1189612.A33Q_3258"/>
<evidence type="ECO:0000256" key="2">
    <source>
        <dbReference type="PIRSR" id="PIRSR613078-2"/>
    </source>
</evidence>
<dbReference type="EMBL" id="ALWO02000038">
    <property type="protein sequence ID" value="EOZ95338.1"/>
    <property type="molecule type" value="Genomic_DNA"/>
</dbReference>
<evidence type="ECO:0000313" key="3">
    <source>
        <dbReference type="EMBL" id="EOZ95338.1"/>
    </source>
</evidence>
<dbReference type="Gene3D" id="3.40.50.1240">
    <property type="entry name" value="Phosphoglycerate mutase-like"/>
    <property type="match status" value="1"/>
</dbReference>
<evidence type="ECO:0000256" key="1">
    <source>
        <dbReference type="PIRSR" id="PIRSR613078-1"/>
    </source>
</evidence>
<dbReference type="PROSITE" id="PS00175">
    <property type="entry name" value="PG_MUTASE"/>
    <property type="match status" value="1"/>
</dbReference>
<dbReference type="InterPro" id="IPR013078">
    <property type="entry name" value="His_Pase_superF_clade-1"/>
</dbReference>
<dbReference type="InterPro" id="IPR001345">
    <property type="entry name" value="PG/BPGM_mutase_AS"/>
</dbReference>
<name>S2DZV4_INDAL</name>
<dbReference type="SMART" id="SM00855">
    <property type="entry name" value="PGAM"/>
    <property type="match status" value="1"/>
</dbReference>
<comment type="caution">
    <text evidence="3">The sequence shown here is derived from an EMBL/GenBank/DDBJ whole genome shotgun (WGS) entry which is preliminary data.</text>
</comment>
<dbReference type="Pfam" id="PF00300">
    <property type="entry name" value="His_Phos_1"/>
    <property type="match status" value="1"/>
</dbReference>
<dbReference type="RefSeq" id="WP_009035313.1">
    <property type="nucleotide sequence ID" value="NZ_ALWO02000038.1"/>
</dbReference>
<dbReference type="InterPro" id="IPR029033">
    <property type="entry name" value="His_PPase_superfam"/>
</dbReference>
<dbReference type="OrthoDB" id="9782128at2"/>
<protein>
    <submittedName>
        <fullName evidence="3">Phosphoglycerate mutase</fullName>
    </submittedName>
</protein>
<sequence length="202" mass="23368">MNKLTVYLVRHGETSFNAEGNKYCGRTDVALNEVGKKQAENLCSYFKDTHIDVAFSSPLKRANSTAKILLPNQEIFVDNRLVELDFGKWEGKTREEFVIESPELWDKWNSDPSNNRAGGTGETANEAVMRINDFFNEIEGQYQQKNILMVAHNTINRFFLCSQLGMPFRNYRKIFQENCAITKFEIDQKEGFILKKLNCRSF</sequence>
<accession>S2DZV4</accession>
<dbReference type="InterPro" id="IPR050275">
    <property type="entry name" value="PGM_Phosphatase"/>
</dbReference>
<feature type="active site" description="Tele-phosphohistidine intermediate" evidence="1">
    <location>
        <position position="11"/>
    </location>
</feature>
<keyword evidence="4" id="KW-1185">Reference proteome</keyword>
<dbReference type="eggNOG" id="COG0406">
    <property type="taxonomic scope" value="Bacteria"/>
</dbReference>
<organism evidence="3 4">
    <name type="scientific">Indibacter alkaliphilus (strain CCUG 57479 / KCTC 22604 / LW1)</name>
    <dbReference type="NCBI Taxonomy" id="1189612"/>
    <lineage>
        <taxon>Bacteria</taxon>
        <taxon>Pseudomonadati</taxon>
        <taxon>Bacteroidota</taxon>
        <taxon>Cytophagia</taxon>
        <taxon>Cytophagales</taxon>
        <taxon>Cyclobacteriaceae</taxon>
    </lineage>
</organism>
<dbReference type="AlphaFoldDB" id="S2DZV4"/>
<evidence type="ECO:0000313" key="4">
    <source>
        <dbReference type="Proteomes" id="UP000006073"/>
    </source>
</evidence>
<dbReference type="Proteomes" id="UP000006073">
    <property type="component" value="Unassembled WGS sequence"/>
</dbReference>
<gene>
    <name evidence="3" type="ORF">A33Q_3258</name>
</gene>
<feature type="binding site" evidence="2">
    <location>
        <begin position="10"/>
        <end position="17"/>
    </location>
    <ligand>
        <name>substrate</name>
    </ligand>
</feature>
<dbReference type="CDD" id="cd07067">
    <property type="entry name" value="HP_PGM_like"/>
    <property type="match status" value="1"/>
</dbReference>